<dbReference type="OrthoDB" id="9811118at2"/>
<dbReference type="STRING" id="1280950.HJO_11367"/>
<dbReference type="PANTHER" id="PTHR46230">
    <property type="match status" value="1"/>
</dbReference>
<dbReference type="EMBL" id="ARYK01000005">
    <property type="protein sequence ID" value="KCZ91713.1"/>
    <property type="molecule type" value="Genomic_DNA"/>
</dbReference>
<evidence type="ECO:0000313" key="2">
    <source>
        <dbReference type="EMBL" id="KCZ91713.1"/>
    </source>
</evidence>
<dbReference type="PIRSF" id="PIRSF003113">
    <property type="entry name" value="BolA"/>
    <property type="match status" value="1"/>
</dbReference>
<reference evidence="2 3" key="1">
    <citation type="journal article" date="2014" name="Antonie Van Leeuwenhoek">
        <title>Hyphomonas beringensis sp. nov. and Hyphomonas chukchiensis sp. nov., isolated from surface seawater of the Bering Sea and Chukchi Sea.</title>
        <authorList>
            <person name="Li C."/>
            <person name="Lai Q."/>
            <person name="Li G."/>
            <person name="Dong C."/>
            <person name="Wang J."/>
            <person name="Liao Y."/>
            <person name="Shao Z."/>
        </authorList>
    </citation>
    <scope>NUCLEOTIDE SEQUENCE [LARGE SCALE GENOMIC DNA]</scope>
    <source>
        <strain evidence="2 3">MHS-2</strain>
    </source>
</reference>
<comment type="caution">
    <text evidence="2">The sequence shown here is derived from an EMBL/GenBank/DDBJ whole genome shotgun (WGS) entry which is preliminary data.</text>
</comment>
<dbReference type="eggNOG" id="COG0271">
    <property type="taxonomic scope" value="Bacteria"/>
</dbReference>
<dbReference type="GO" id="GO:0016226">
    <property type="term" value="P:iron-sulfur cluster assembly"/>
    <property type="evidence" value="ECO:0007669"/>
    <property type="project" value="TreeGrafter"/>
</dbReference>
<dbReference type="SUPFAM" id="SSF82657">
    <property type="entry name" value="BolA-like"/>
    <property type="match status" value="1"/>
</dbReference>
<dbReference type="RefSeq" id="WP_035616981.1">
    <property type="nucleotide sequence ID" value="NZ_ARYK01000005.1"/>
</dbReference>
<dbReference type="AlphaFoldDB" id="A0A059FMM2"/>
<name>A0A059FMM2_9PROT</name>
<evidence type="ECO:0000313" key="3">
    <source>
        <dbReference type="Proteomes" id="UP000025171"/>
    </source>
</evidence>
<dbReference type="Gene3D" id="3.30.300.90">
    <property type="entry name" value="BolA-like"/>
    <property type="match status" value="1"/>
</dbReference>
<accession>A0A059FMM2</accession>
<protein>
    <submittedName>
        <fullName evidence="2">BolA family protein</fullName>
    </submittedName>
</protein>
<keyword evidence="3" id="KW-1185">Reference proteome</keyword>
<dbReference type="PATRIC" id="fig|1280950.3.peg.2277"/>
<gene>
    <name evidence="2" type="ORF">HJO_11367</name>
</gene>
<dbReference type="InterPro" id="IPR036065">
    <property type="entry name" value="BolA-like_sf"/>
</dbReference>
<sequence length="90" mass="9750">MPQPSDRTSRIRALLTEAFEPTHLEIIDDSARHAGHAGAAPGGETHYNIEITSTAFEGLSRVQIQRAVMLALQAEFDSGLHALSLKAKMP</sequence>
<dbReference type="PANTHER" id="PTHR46230:SF7">
    <property type="entry name" value="BOLA-LIKE PROTEIN 1"/>
    <property type="match status" value="1"/>
</dbReference>
<comment type="similarity">
    <text evidence="1">Belongs to the BolA/IbaG family.</text>
</comment>
<dbReference type="InterPro" id="IPR002634">
    <property type="entry name" value="BolA"/>
</dbReference>
<dbReference type="Proteomes" id="UP000025171">
    <property type="component" value="Unassembled WGS sequence"/>
</dbReference>
<proteinExistence type="inferred from homology"/>
<organism evidence="2 3">
    <name type="scientific">Hyphomonas johnsonii MHS-2</name>
    <dbReference type="NCBI Taxonomy" id="1280950"/>
    <lineage>
        <taxon>Bacteria</taxon>
        <taxon>Pseudomonadati</taxon>
        <taxon>Pseudomonadota</taxon>
        <taxon>Alphaproteobacteria</taxon>
        <taxon>Hyphomonadales</taxon>
        <taxon>Hyphomonadaceae</taxon>
        <taxon>Hyphomonas</taxon>
    </lineage>
</organism>
<dbReference type="Pfam" id="PF01722">
    <property type="entry name" value="BolA"/>
    <property type="match status" value="1"/>
</dbReference>
<evidence type="ECO:0000256" key="1">
    <source>
        <dbReference type="RuleBase" id="RU003860"/>
    </source>
</evidence>